<keyword evidence="2" id="KW-1185">Reference proteome</keyword>
<accession>A0ACB6QQN0</accession>
<proteinExistence type="predicted"/>
<comment type="caution">
    <text evidence="1">The sequence shown here is derived from an EMBL/GenBank/DDBJ whole genome shotgun (WGS) entry which is preliminary data.</text>
</comment>
<evidence type="ECO:0000313" key="2">
    <source>
        <dbReference type="Proteomes" id="UP000799755"/>
    </source>
</evidence>
<protein>
    <submittedName>
        <fullName evidence="1">Uncharacterized protein</fullName>
    </submittedName>
</protein>
<evidence type="ECO:0000313" key="1">
    <source>
        <dbReference type="EMBL" id="KAF2469299.1"/>
    </source>
</evidence>
<dbReference type="EMBL" id="MU003512">
    <property type="protein sequence ID" value="KAF2469299.1"/>
    <property type="molecule type" value="Genomic_DNA"/>
</dbReference>
<dbReference type="Proteomes" id="UP000799755">
    <property type="component" value="Unassembled WGS sequence"/>
</dbReference>
<reference evidence="1" key="1">
    <citation type="journal article" date="2020" name="Stud. Mycol.">
        <title>101 Dothideomycetes genomes: a test case for predicting lifestyles and emergence of pathogens.</title>
        <authorList>
            <person name="Haridas S."/>
            <person name="Albert R."/>
            <person name="Binder M."/>
            <person name="Bloem J."/>
            <person name="Labutti K."/>
            <person name="Salamov A."/>
            <person name="Andreopoulos B."/>
            <person name="Baker S."/>
            <person name="Barry K."/>
            <person name="Bills G."/>
            <person name="Bluhm B."/>
            <person name="Cannon C."/>
            <person name="Castanera R."/>
            <person name="Culley D."/>
            <person name="Daum C."/>
            <person name="Ezra D."/>
            <person name="Gonzalez J."/>
            <person name="Henrissat B."/>
            <person name="Kuo A."/>
            <person name="Liang C."/>
            <person name="Lipzen A."/>
            <person name="Lutzoni F."/>
            <person name="Magnuson J."/>
            <person name="Mondo S."/>
            <person name="Nolan M."/>
            <person name="Ohm R."/>
            <person name="Pangilinan J."/>
            <person name="Park H.-J."/>
            <person name="Ramirez L."/>
            <person name="Alfaro M."/>
            <person name="Sun H."/>
            <person name="Tritt A."/>
            <person name="Yoshinaga Y."/>
            <person name="Zwiers L.-H."/>
            <person name="Turgeon B."/>
            <person name="Goodwin S."/>
            <person name="Spatafora J."/>
            <person name="Crous P."/>
            <person name="Grigoriev I."/>
        </authorList>
    </citation>
    <scope>NUCLEOTIDE SEQUENCE</scope>
    <source>
        <strain evidence="1">ATCC 200398</strain>
    </source>
</reference>
<organism evidence="1 2">
    <name type="scientific">Lindgomyces ingoldianus</name>
    <dbReference type="NCBI Taxonomy" id="673940"/>
    <lineage>
        <taxon>Eukaryota</taxon>
        <taxon>Fungi</taxon>
        <taxon>Dikarya</taxon>
        <taxon>Ascomycota</taxon>
        <taxon>Pezizomycotina</taxon>
        <taxon>Dothideomycetes</taxon>
        <taxon>Pleosporomycetidae</taxon>
        <taxon>Pleosporales</taxon>
        <taxon>Lindgomycetaceae</taxon>
        <taxon>Lindgomyces</taxon>
    </lineage>
</organism>
<gene>
    <name evidence="1" type="ORF">BDR25DRAFT_229081</name>
</gene>
<name>A0ACB6QQN0_9PLEO</name>
<sequence length="536" mass="60741">MRSLPTPHRAPSPNDIFTDYVSPLLSLSDRRAIISFEQWSSELDPYFEVTKIAEASFGEVYRLTVKSAMPNSPSESVLKIMAMRSPPDAPLPSNRDEGKRTRRKADAVQEKKREKAAREEKDQWKSYVDQIQSEVQLLQNLNPIPGFTNFRELTVLKGRPSLSFSNAWRTWNRSRPRSKKSVFPDPSKKTSYDDTQLWAVVEMQDAGTDCERLMERGGISTIWEVWDVFWGVCLSVAKAEEGCRFEHRDLHLENVCIRSSQSIDDISSPVVKNPLKRKLGFTSLETTVIDYTLSRADIINTAEPHIRRPGSSSSLSSRCSSLSRSSSDEESFPGPSVAYFDLNKDVSIFSADASEEYQYEIYRYMRSIAFYDDPTVQVEDPLSNDKNDIEELEEYSFETPRCSPRKNPRKIPRKTSEGRGGSEPPKDIWKQFHPKTNLVWIHFILYKLLQHINDNLPSAIDTVRLIKNVNIDASSASVASLVHKKAVKLERILQRVANRIEPCVLGKPECLGSVGELVVLAIQKGWVDMGDVVGSG</sequence>